<dbReference type="InterPro" id="IPR050469">
    <property type="entry name" value="Diguanylate_Cyclase"/>
</dbReference>
<dbReference type="Gene3D" id="3.30.70.270">
    <property type="match status" value="1"/>
</dbReference>
<organism evidence="4 5">
    <name type="scientific">Nitrospina watsonii</name>
    <dbReference type="NCBI Taxonomy" id="1323948"/>
    <lineage>
        <taxon>Bacteria</taxon>
        <taxon>Pseudomonadati</taxon>
        <taxon>Nitrospinota/Tectimicrobiota group</taxon>
        <taxon>Nitrospinota</taxon>
        <taxon>Nitrospinia</taxon>
        <taxon>Nitrospinales</taxon>
        <taxon>Nitrospinaceae</taxon>
        <taxon>Nitrospina</taxon>
    </lineage>
</organism>
<dbReference type="EC" id="2.7.7.65" evidence="1"/>
<dbReference type="SUPFAM" id="SSF55073">
    <property type="entry name" value="Nucleotide cyclase"/>
    <property type="match status" value="1"/>
</dbReference>
<dbReference type="InterPro" id="IPR000160">
    <property type="entry name" value="GGDEF_dom"/>
</dbReference>
<evidence type="ECO:0000256" key="1">
    <source>
        <dbReference type="ARBA" id="ARBA00012528"/>
    </source>
</evidence>
<evidence type="ECO:0000259" key="3">
    <source>
        <dbReference type="PROSITE" id="PS50887"/>
    </source>
</evidence>
<protein>
    <recommendedName>
        <fullName evidence="1">diguanylate cyclase</fullName>
        <ecNumber evidence="1">2.7.7.65</ecNumber>
    </recommendedName>
</protein>
<dbReference type="Proteomes" id="UP001157733">
    <property type="component" value="Chromosome"/>
</dbReference>
<dbReference type="NCBIfam" id="TIGR00254">
    <property type="entry name" value="GGDEF"/>
    <property type="match status" value="1"/>
</dbReference>
<evidence type="ECO:0000313" key="4">
    <source>
        <dbReference type="EMBL" id="CAI2719387.1"/>
    </source>
</evidence>
<gene>
    <name evidence="4" type="ORF">NSPWAT_2531</name>
</gene>
<accession>A0ABN8W2I9</accession>
<reference evidence="4 5" key="1">
    <citation type="submission" date="2022-09" db="EMBL/GenBank/DDBJ databases">
        <authorList>
            <person name="Kop L."/>
        </authorList>
    </citation>
    <scope>NUCLEOTIDE SEQUENCE [LARGE SCALE GENOMIC DNA]</scope>
    <source>
        <strain evidence="4 5">347</strain>
    </source>
</reference>
<name>A0ABN8W2I9_9BACT</name>
<dbReference type="SMART" id="SM00267">
    <property type="entry name" value="GGDEF"/>
    <property type="match status" value="1"/>
</dbReference>
<dbReference type="CDD" id="cd01949">
    <property type="entry name" value="GGDEF"/>
    <property type="match status" value="1"/>
</dbReference>
<dbReference type="RefSeq" id="WP_282012224.1">
    <property type="nucleotide sequence ID" value="NZ_OX336137.1"/>
</dbReference>
<evidence type="ECO:0000256" key="2">
    <source>
        <dbReference type="ARBA" id="ARBA00034247"/>
    </source>
</evidence>
<feature type="domain" description="GGDEF" evidence="3">
    <location>
        <begin position="210"/>
        <end position="347"/>
    </location>
</feature>
<dbReference type="PROSITE" id="PS50887">
    <property type="entry name" value="GGDEF"/>
    <property type="match status" value="1"/>
</dbReference>
<comment type="catalytic activity">
    <reaction evidence="2">
        <text>2 GTP = 3',3'-c-di-GMP + 2 diphosphate</text>
        <dbReference type="Rhea" id="RHEA:24898"/>
        <dbReference type="ChEBI" id="CHEBI:33019"/>
        <dbReference type="ChEBI" id="CHEBI:37565"/>
        <dbReference type="ChEBI" id="CHEBI:58805"/>
        <dbReference type="EC" id="2.7.7.65"/>
    </reaction>
</comment>
<dbReference type="EMBL" id="OX336137">
    <property type="protein sequence ID" value="CAI2719387.1"/>
    <property type="molecule type" value="Genomic_DNA"/>
</dbReference>
<keyword evidence="5" id="KW-1185">Reference proteome</keyword>
<evidence type="ECO:0000313" key="5">
    <source>
        <dbReference type="Proteomes" id="UP001157733"/>
    </source>
</evidence>
<dbReference type="InterPro" id="IPR029787">
    <property type="entry name" value="Nucleotide_cyclase"/>
</dbReference>
<dbReference type="InterPro" id="IPR043128">
    <property type="entry name" value="Rev_trsase/Diguanyl_cyclase"/>
</dbReference>
<dbReference type="Pfam" id="PF00990">
    <property type="entry name" value="GGDEF"/>
    <property type="match status" value="1"/>
</dbReference>
<dbReference type="PANTHER" id="PTHR45138:SF9">
    <property type="entry name" value="DIGUANYLATE CYCLASE DGCM-RELATED"/>
    <property type="match status" value="1"/>
</dbReference>
<dbReference type="PANTHER" id="PTHR45138">
    <property type="entry name" value="REGULATORY COMPONENTS OF SENSORY TRANSDUCTION SYSTEM"/>
    <property type="match status" value="1"/>
</dbReference>
<proteinExistence type="predicted"/>
<sequence>MGIPSENTSLKLPGGGSITPEEVERLIALLTLFMDGAGRVLPADHGLHEKLDALKQQLPSVTVSVEPPLQKELQEGFDILKMNVDLRLLERGGLVEIIRALSRSLTSMFGKGSNLEQGLERLIDELEETRELKYTLAIRDKLLAITEQIQQRFGTVRNEFERLHEHCLTLQARVDTQGQVIVDGLTRILNRTAYDLKIDENLKVFHKTRDAFFLALFDIDDFLHIQDRQGAEAANNVLCSVAAVIRDGVRQSDFVYRYSQDQFVVLFHQSTYKNVRGAVERLRDQVETVRTHLMNDVHDQQGNRLRVTVSIGLAQAKEGDTKATLFKRAEGALHRAKLQGKNRVAIS</sequence>